<proteinExistence type="predicted"/>
<dbReference type="InParanoid" id="A0A6P8IM48"/>
<feature type="transmembrane region" description="Helical" evidence="1">
    <location>
        <begin position="85"/>
        <end position="104"/>
    </location>
</feature>
<reference evidence="3" key="1">
    <citation type="submission" date="2025-08" db="UniProtKB">
        <authorList>
            <consortium name="RefSeq"/>
        </authorList>
    </citation>
    <scope>IDENTIFICATION</scope>
    <source>
        <tissue evidence="3">Tentacle</tissue>
    </source>
</reference>
<dbReference type="RefSeq" id="XP_031568076.1">
    <property type="nucleotide sequence ID" value="XM_031712216.1"/>
</dbReference>
<dbReference type="OrthoDB" id="5954256at2759"/>
<evidence type="ECO:0000256" key="1">
    <source>
        <dbReference type="SAM" id="Phobius"/>
    </source>
</evidence>
<evidence type="ECO:0000313" key="2">
    <source>
        <dbReference type="Proteomes" id="UP000515163"/>
    </source>
</evidence>
<keyword evidence="2" id="KW-1185">Reference proteome</keyword>
<accession>A0A6P8IM48</accession>
<keyword evidence="1" id="KW-0472">Membrane</keyword>
<protein>
    <submittedName>
        <fullName evidence="3">Uncharacterized protein LOC116302829</fullName>
    </submittedName>
</protein>
<keyword evidence="1" id="KW-0812">Transmembrane</keyword>
<name>A0A6P8IM48_ACTTE</name>
<dbReference type="AlphaFoldDB" id="A0A6P8IM48"/>
<sequence length="152" mass="17459">MDVENAQILKPKYKKFKKLKLYKLANSFEPKDAKWYLNFCGIQLHRKEIYTSLSLIVSVVLFAILVNDFIAVLTVETPENNSHGFTFLILISHCIAFVMSILGVMYHSLAEKITGVYVGMISTAFSMLLFIVRIIFELVFLEFRPEELSHSS</sequence>
<dbReference type="Proteomes" id="UP000515163">
    <property type="component" value="Unplaced"/>
</dbReference>
<dbReference type="KEGG" id="aten:116302829"/>
<keyword evidence="1" id="KW-1133">Transmembrane helix</keyword>
<feature type="transmembrane region" description="Helical" evidence="1">
    <location>
        <begin position="116"/>
        <end position="136"/>
    </location>
</feature>
<evidence type="ECO:0000313" key="3">
    <source>
        <dbReference type="RefSeq" id="XP_031568076.1"/>
    </source>
</evidence>
<gene>
    <name evidence="3" type="primary">LOC116302829</name>
</gene>
<organism evidence="2 3">
    <name type="scientific">Actinia tenebrosa</name>
    <name type="common">Australian red waratah sea anemone</name>
    <dbReference type="NCBI Taxonomy" id="6105"/>
    <lineage>
        <taxon>Eukaryota</taxon>
        <taxon>Metazoa</taxon>
        <taxon>Cnidaria</taxon>
        <taxon>Anthozoa</taxon>
        <taxon>Hexacorallia</taxon>
        <taxon>Actiniaria</taxon>
        <taxon>Actiniidae</taxon>
        <taxon>Actinia</taxon>
    </lineage>
</organism>
<feature type="transmembrane region" description="Helical" evidence="1">
    <location>
        <begin position="53"/>
        <end position="73"/>
    </location>
</feature>
<dbReference type="GeneID" id="116302829"/>